<evidence type="ECO:0000313" key="2">
    <source>
        <dbReference type="Proteomes" id="UP000219922"/>
    </source>
</evidence>
<dbReference type="Proteomes" id="UP000219922">
    <property type="component" value="Unassembled WGS sequence"/>
</dbReference>
<evidence type="ECO:0000313" key="1">
    <source>
        <dbReference type="EMBL" id="PDZ95154.1"/>
    </source>
</evidence>
<dbReference type="RefSeq" id="WP_098006252.1">
    <property type="nucleotide sequence ID" value="NZ_NVMX01000065.1"/>
</dbReference>
<accession>A0A9X6SU96</accession>
<organism evidence="1 2">
    <name type="scientific">Bacillus cereus</name>
    <dbReference type="NCBI Taxonomy" id="1396"/>
    <lineage>
        <taxon>Bacteria</taxon>
        <taxon>Bacillati</taxon>
        <taxon>Bacillota</taxon>
        <taxon>Bacilli</taxon>
        <taxon>Bacillales</taxon>
        <taxon>Bacillaceae</taxon>
        <taxon>Bacillus</taxon>
        <taxon>Bacillus cereus group</taxon>
    </lineage>
</organism>
<dbReference type="EMBL" id="NVMX01000065">
    <property type="protein sequence ID" value="PDZ95154.1"/>
    <property type="molecule type" value="Genomic_DNA"/>
</dbReference>
<gene>
    <name evidence="1" type="ORF">CON36_29905</name>
</gene>
<reference evidence="1 2" key="1">
    <citation type="submission" date="2017-09" db="EMBL/GenBank/DDBJ databases">
        <title>Large-scale bioinformatics analysis of Bacillus genomes uncovers conserved roles of natural products in bacterial physiology.</title>
        <authorList>
            <consortium name="Agbiome Team Llc"/>
            <person name="Bleich R.M."/>
            <person name="Grubbs K.J."/>
            <person name="Santa Maria K.C."/>
            <person name="Allen S.E."/>
            <person name="Farag S."/>
            <person name="Shank E.A."/>
            <person name="Bowers A."/>
        </authorList>
    </citation>
    <scope>NUCLEOTIDE SEQUENCE [LARGE SCALE GENOMIC DNA]</scope>
    <source>
        <strain evidence="1 2">AFS092789</strain>
    </source>
</reference>
<dbReference type="AlphaFoldDB" id="A0A9X6SU96"/>
<sequence length="101" mass="11749">MKLHLDKIHTVVVQQWGNEAEITFMLKQYVGMKFEIKVRDGNAYSYGWNACEKIVDGIECDVTPRQKKFCGKYIEKNHEALFQYFKNECPETKMPLLLAGA</sequence>
<protein>
    <submittedName>
        <fullName evidence="1">Uncharacterized protein</fullName>
    </submittedName>
</protein>
<name>A0A9X6SU96_BACCE</name>
<comment type="caution">
    <text evidence="1">The sequence shown here is derived from an EMBL/GenBank/DDBJ whole genome shotgun (WGS) entry which is preliminary data.</text>
</comment>
<proteinExistence type="predicted"/>